<accession>A0A0U5FVP3</accession>
<dbReference type="Gene3D" id="3.20.20.140">
    <property type="entry name" value="Metal-dependent hydrolases"/>
    <property type="match status" value="1"/>
</dbReference>
<keyword evidence="2" id="KW-1185">Reference proteome</keyword>
<organism evidence="1 2">
    <name type="scientific">Aspergillus calidoustus</name>
    <dbReference type="NCBI Taxonomy" id="454130"/>
    <lineage>
        <taxon>Eukaryota</taxon>
        <taxon>Fungi</taxon>
        <taxon>Dikarya</taxon>
        <taxon>Ascomycota</taxon>
        <taxon>Pezizomycotina</taxon>
        <taxon>Eurotiomycetes</taxon>
        <taxon>Eurotiomycetidae</taxon>
        <taxon>Eurotiales</taxon>
        <taxon>Aspergillaceae</taxon>
        <taxon>Aspergillus</taxon>
        <taxon>Aspergillus subgen. Nidulantes</taxon>
    </lineage>
</organism>
<dbReference type="InterPro" id="IPR051781">
    <property type="entry name" value="Metallo-dep_Hydrolase"/>
</dbReference>
<dbReference type="SUPFAM" id="SSF51556">
    <property type="entry name" value="Metallo-dependent hydrolases"/>
    <property type="match status" value="1"/>
</dbReference>
<dbReference type="PANTHER" id="PTHR43135">
    <property type="entry name" value="ALPHA-D-RIBOSE 1-METHYLPHOSPHONATE 5-TRIPHOSPHATE DIPHOSPHATASE"/>
    <property type="match status" value="1"/>
</dbReference>
<dbReference type="PANTHER" id="PTHR43135:SF3">
    <property type="entry name" value="ALPHA-D-RIBOSE 1-METHYLPHOSPHONATE 5-TRIPHOSPHATE DIPHOSPHATASE"/>
    <property type="match status" value="1"/>
</dbReference>
<dbReference type="OrthoDB" id="5595695at2759"/>
<dbReference type="Proteomes" id="UP000054771">
    <property type="component" value="Unassembled WGS sequence"/>
</dbReference>
<evidence type="ECO:0000313" key="1">
    <source>
        <dbReference type="EMBL" id="CEL03698.1"/>
    </source>
</evidence>
<dbReference type="InterPro" id="IPR032466">
    <property type="entry name" value="Metal_Hydrolase"/>
</dbReference>
<dbReference type="EMBL" id="CDMC01000004">
    <property type="protein sequence ID" value="CEL03698.1"/>
    <property type="molecule type" value="Genomic_DNA"/>
</dbReference>
<protein>
    <submittedName>
        <fullName evidence="1">Putative Amidohydrolase</fullName>
    </submittedName>
</protein>
<proteinExistence type="predicted"/>
<dbReference type="AlphaFoldDB" id="A0A0U5FVP3"/>
<reference evidence="2" key="1">
    <citation type="journal article" date="2016" name="Genome Announc.">
        <title>Draft genome sequences of fungus Aspergillus calidoustus.</title>
        <authorList>
            <person name="Horn F."/>
            <person name="Linde J."/>
            <person name="Mattern D.J."/>
            <person name="Walther G."/>
            <person name="Guthke R."/>
            <person name="Scherlach K."/>
            <person name="Martin K."/>
            <person name="Brakhage A.A."/>
            <person name="Petzke L."/>
            <person name="Valiante V."/>
        </authorList>
    </citation>
    <scope>NUCLEOTIDE SEQUENCE [LARGE SCALE GENOMIC DNA]</scope>
    <source>
        <strain evidence="2">SF006504</strain>
    </source>
</reference>
<dbReference type="GO" id="GO:0016787">
    <property type="term" value="F:hydrolase activity"/>
    <property type="evidence" value="ECO:0007669"/>
    <property type="project" value="UniProtKB-KW"/>
</dbReference>
<evidence type="ECO:0000313" key="2">
    <source>
        <dbReference type="Proteomes" id="UP000054771"/>
    </source>
</evidence>
<name>A0A0U5FVP3_ASPCI</name>
<sequence length="116" mass="12761">MQEFNANLRNAIARGLTPGPRLFVATKVLASTGSFELRTENCAGGHCLPAGADAVDGVEQCRQAVRRRIAAGADIIKFFADYRRRIGLRPSSILIFQACCIRPRSLVPITWCSRKK</sequence>
<keyword evidence="1" id="KW-0378">Hydrolase</keyword>
<gene>
    <name evidence="1" type="ORF">ASPCAL04844</name>
</gene>
<dbReference type="STRING" id="454130.A0A0U5FVP3"/>